<proteinExistence type="predicted"/>
<dbReference type="Proteomes" id="UP001589710">
    <property type="component" value="Unassembled WGS sequence"/>
</dbReference>
<gene>
    <name evidence="1" type="ORF">ACFFTL_06425</name>
</gene>
<evidence type="ECO:0000313" key="2">
    <source>
        <dbReference type="Proteomes" id="UP001589710"/>
    </source>
</evidence>
<dbReference type="RefSeq" id="WP_345516573.1">
    <property type="nucleotide sequence ID" value="NZ_BAAAXD010000038.1"/>
</dbReference>
<dbReference type="EMBL" id="JBHMCG010000031">
    <property type="protein sequence ID" value="MFB9571973.1"/>
    <property type="molecule type" value="Genomic_DNA"/>
</dbReference>
<keyword evidence="2" id="KW-1185">Reference proteome</keyword>
<reference evidence="1 2" key="1">
    <citation type="submission" date="2024-09" db="EMBL/GenBank/DDBJ databases">
        <authorList>
            <person name="Sun Q."/>
            <person name="Mori K."/>
        </authorList>
    </citation>
    <scope>NUCLEOTIDE SEQUENCE [LARGE SCALE GENOMIC DNA]</scope>
    <source>
        <strain evidence="1 2">JCM 3331</strain>
    </source>
</reference>
<accession>A0ABV5R295</accession>
<evidence type="ECO:0000313" key="1">
    <source>
        <dbReference type="EMBL" id="MFB9571973.1"/>
    </source>
</evidence>
<comment type="caution">
    <text evidence="1">The sequence shown here is derived from an EMBL/GenBank/DDBJ whole genome shotgun (WGS) entry which is preliminary data.</text>
</comment>
<protein>
    <submittedName>
        <fullName evidence="1">Uncharacterized protein</fullName>
    </submittedName>
</protein>
<sequence>MLRLLFPCFPFEQLPADIRQIVADKTGAVHQVVTVRDGMNSGIASVLETESGSVFVKGHPGRPSPGRCVAP</sequence>
<organism evidence="1 2">
    <name type="scientific">Streptomyces yanii</name>
    <dbReference type="NCBI Taxonomy" id="78510"/>
    <lineage>
        <taxon>Bacteria</taxon>
        <taxon>Bacillati</taxon>
        <taxon>Actinomycetota</taxon>
        <taxon>Actinomycetes</taxon>
        <taxon>Kitasatosporales</taxon>
        <taxon>Streptomycetaceae</taxon>
        <taxon>Streptomyces</taxon>
    </lineage>
</organism>
<name>A0ABV5R295_9ACTN</name>